<reference evidence="2" key="1">
    <citation type="submission" date="2020-12" db="EMBL/GenBank/DDBJ databases">
        <title>Bacterial taxonomy.</title>
        <authorList>
            <person name="Pan X."/>
        </authorList>
    </citation>
    <scope>NUCLEOTIDE SEQUENCE</scope>
    <source>
        <strain evidence="2">M0105</strain>
    </source>
</reference>
<keyword evidence="1" id="KW-0472">Membrane</keyword>
<keyword evidence="1" id="KW-1133">Transmembrane helix</keyword>
<proteinExistence type="predicted"/>
<dbReference type="Proteomes" id="UP000655420">
    <property type="component" value="Unassembled WGS sequence"/>
</dbReference>
<keyword evidence="3" id="KW-1185">Reference proteome</keyword>
<evidence type="ECO:0000313" key="2">
    <source>
        <dbReference type="EMBL" id="MBK0400786.1"/>
    </source>
</evidence>
<dbReference type="RefSeq" id="WP_200612275.1">
    <property type="nucleotide sequence ID" value="NZ_JAEHHL010000010.1"/>
</dbReference>
<sequence length="68" mass="6720">MQHLLAFLNEEHGAITIEWVALAAGVVLLALGVIGVLVDPITGVAVGIKSGLGVVVSDTLAGATLTSG</sequence>
<accession>A0A8J7SGC5</accession>
<name>A0A8J7SGC5_9RHOB</name>
<keyword evidence="1" id="KW-0812">Transmembrane</keyword>
<comment type="caution">
    <text evidence="2">The sequence shown here is derived from an EMBL/GenBank/DDBJ whole genome shotgun (WGS) entry which is preliminary data.</text>
</comment>
<protein>
    <submittedName>
        <fullName evidence="2">Uncharacterized protein</fullName>
    </submittedName>
</protein>
<dbReference type="AlphaFoldDB" id="A0A8J7SGC5"/>
<evidence type="ECO:0000256" key="1">
    <source>
        <dbReference type="SAM" id="Phobius"/>
    </source>
</evidence>
<gene>
    <name evidence="2" type="ORF">H0I76_16420</name>
</gene>
<evidence type="ECO:0000313" key="3">
    <source>
        <dbReference type="Proteomes" id="UP000655420"/>
    </source>
</evidence>
<feature type="transmembrane region" description="Helical" evidence="1">
    <location>
        <begin position="20"/>
        <end position="38"/>
    </location>
</feature>
<organism evidence="2 3">
    <name type="scientific">Thermohalobaculum xanthum</name>
    <dbReference type="NCBI Taxonomy" id="2753746"/>
    <lineage>
        <taxon>Bacteria</taxon>
        <taxon>Pseudomonadati</taxon>
        <taxon>Pseudomonadota</taxon>
        <taxon>Alphaproteobacteria</taxon>
        <taxon>Rhodobacterales</taxon>
        <taxon>Paracoccaceae</taxon>
        <taxon>Thermohalobaculum</taxon>
    </lineage>
</organism>
<dbReference type="EMBL" id="JAEHHL010000010">
    <property type="protein sequence ID" value="MBK0400786.1"/>
    <property type="molecule type" value="Genomic_DNA"/>
</dbReference>